<dbReference type="PANTHER" id="PTHR28286:SF2">
    <property type="entry name" value="BACTERIORHODOPSIN _OPSIN, NOPA (EUROFUNG)"/>
    <property type="match status" value="1"/>
</dbReference>
<evidence type="ECO:0000256" key="1">
    <source>
        <dbReference type="ARBA" id="ARBA00004141"/>
    </source>
</evidence>
<keyword evidence="9 11" id="KW-0472">Membrane</keyword>
<feature type="transmembrane region" description="Helical" evidence="11">
    <location>
        <begin position="185"/>
        <end position="206"/>
    </location>
</feature>
<keyword evidence="6" id="KW-0681">Retinal protein</keyword>
<evidence type="ECO:0000256" key="7">
    <source>
        <dbReference type="ARBA" id="ARBA00022989"/>
    </source>
</evidence>
<name>W7I078_9PEZI</name>
<dbReference type="EMBL" id="KI966426">
    <property type="protein sequence ID" value="EWC45588.1"/>
    <property type="molecule type" value="Genomic_DNA"/>
</dbReference>
<dbReference type="SMART" id="SM01021">
    <property type="entry name" value="Bac_rhodopsin"/>
    <property type="match status" value="1"/>
</dbReference>
<dbReference type="Gene3D" id="1.20.1070.10">
    <property type="entry name" value="Rhodopsin 7-helix transmembrane proteins"/>
    <property type="match status" value="1"/>
</dbReference>
<keyword evidence="5 11" id="KW-0812">Transmembrane</keyword>
<evidence type="ECO:0000256" key="4">
    <source>
        <dbReference type="ARBA" id="ARBA00022606"/>
    </source>
</evidence>
<organism evidence="12 13">
    <name type="scientific">Drechslerella stenobrocha 248</name>
    <dbReference type="NCBI Taxonomy" id="1043628"/>
    <lineage>
        <taxon>Eukaryota</taxon>
        <taxon>Fungi</taxon>
        <taxon>Dikarya</taxon>
        <taxon>Ascomycota</taxon>
        <taxon>Pezizomycotina</taxon>
        <taxon>Orbiliomycetes</taxon>
        <taxon>Orbiliales</taxon>
        <taxon>Orbiliaceae</taxon>
        <taxon>Drechslerella</taxon>
    </lineage>
</organism>
<evidence type="ECO:0008006" key="14">
    <source>
        <dbReference type="Google" id="ProtNLM"/>
    </source>
</evidence>
<dbReference type="InterPro" id="IPR001425">
    <property type="entry name" value="Arc/bac/fun_rhodopsins"/>
</dbReference>
<keyword evidence="13" id="KW-1185">Reference proteome</keyword>
<feature type="transmembrane region" description="Helical" evidence="11">
    <location>
        <begin position="158"/>
        <end position="179"/>
    </location>
</feature>
<evidence type="ECO:0000256" key="5">
    <source>
        <dbReference type="ARBA" id="ARBA00022692"/>
    </source>
</evidence>
<dbReference type="GO" id="GO:0005216">
    <property type="term" value="F:monoatomic ion channel activity"/>
    <property type="evidence" value="ECO:0007669"/>
    <property type="project" value="InterPro"/>
</dbReference>
<evidence type="ECO:0000256" key="3">
    <source>
        <dbReference type="ARBA" id="ARBA00022543"/>
    </source>
</evidence>
<feature type="transmembrane region" description="Helical" evidence="11">
    <location>
        <begin position="50"/>
        <end position="72"/>
    </location>
</feature>
<dbReference type="SUPFAM" id="SSF81321">
    <property type="entry name" value="Family A G protein-coupled receptor-like"/>
    <property type="match status" value="1"/>
</dbReference>
<dbReference type="GO" id="GO:0005886">
    <property type="term" value="C:plasma membrane"/>
    <property type="evidence" value="ECO:0007669"/>
    <property type="project" value="TreeGrafter"/>
</dbReference>
<dbReference type="OrthoDB" id="10261467at2759"/>
<evidence type="ECO:0000256" key="6">
    <source>
        <dbReference type="ARBA" id="ARBA00022925"/>
    </source>
</evidence>
<sequence>MDDYYDVYGHPKPGPYPTPTSATASTIPLPTVTGTPPQFEHIGAAGHRTLWVLFVLMLLSTISFIGIAWRVAIPKRLFYQLTTYVLLVSTISYYAMATGGGWSIHRVWATEGHKHDLPDTHHVVLQQVFWARYVDWLVTTPIILFILGAVSGLSGSNILNLIVANVTMNLTVLFSTFSHHRKAKWGWYAMSWIAFAAVAWNLAVNARATAQRRGAQGVYNPLAIYTVVVWTTYVVIWGVGGLSRTLTPDGEAIAYAILDILAKPVFGLWLLTSQGKVKEAEVHVDGVWSEGFGHREGLLRVGNGHGHDEDA</sequence>
<comment type="similarity">
    <text evidence="2">Belongs to the archaeal/bacterial/fungal opsin family.</text>
</comment>
<keyword evidence="7 11" id="KW-1133">Transmembrane helix</keyword>
<evidence type="ECO:0000313" key="12">
    <source>
        <dbReference type="EMBL" id="EWC45588.1"/>
    </source>
</evidence>
<dbReference type="GO" id="GO:0007602">
    <property type="term" value="P:phototransduction"/>
    <property type="evidence" value="ECO:0007669"/>
    <property type="project" value="UniProtKB-KW"/>
</dbReference>
<protein>
    <recommendedName>
        <fullName evidence="14">Opsin-1</fullName>
    </recommendedName>
</protein>
<accession>W7I078</accession>
<dbReference type="CDD" id="cd15028">
    <property type="entry name" value="7tm_Opsin-1_euk"/>
    <property type="match status" value="1"/>
</dbReference>
<dbReference type="Proteomes" id="UP000024837">
    <property type="component" value="Unassembled WGS sequence"/>
</dbReference>
<dbReference type="AlphaFoldDB" id="W7I078"/>
<feature type="transmembrane region" description="Helical" evidence="11">
    <location>
        <begin position="218"/>
        <end position="240"/>
    </location>
</feature>
<evidence type="ECO:0000256" key="10">
    <source>
        <dbReference type="ARBA" id="ARBA00023170"/>
    </source>
</evidence>
<feature type="transmembrane region" description="Helical" evidence="11">
    <location>
        <begin position="133"/>
        <end position="151"/>
    </location>
</feature>
<feature type="transmembrane region" description="Helical" evidence="11">
    <location>
        <begin position="252"/>
        <end position="271"/>
    </location>
</feature>
<keyword evidence="10" id="KW-0675">Receptor</keyword>
<reference evidence="12 13" key="1">
    <citation type="submission" date="2013-05" db="EMBL/GenBank/DDBJ databases">
        <title>Drechslerella stenobrocha genome reveals carnivorous origination and mechanical trapping mechanism of predatory fungi.</title>
        <authorList>
            <person name="Liu X."/>
            <person name="Zhang W."/>
            <person name="Liu K."/>
        </authorList>
    </citation>
    <scope>NUCLEOTIDE SEQUENCE [LARGE SCALE GENOMIC DNA]</scope>
    <source>
        <strain evidence="12 13">248</strain>
    </source>
</reference>
<evidence type="ECO:0000256" key="8">
    <source>
        <dbReference type="ARBA" id="ARBA00022991"/>
    </source>
</evidence>
<evidence type="ECO:0000256" key="9">
    <source>
        <dbReference type="ARBA" id="ARBA00023136"/>
    </source>
</evidence>
<proteinExistence type="inferred from homology"/>
<comment type="subcellular location">
    <subcellularLocation>
        <location evidence="1">Membrane</location>
        <topology evidence="1">Multi-pass membrane protein</topology>
    </subcellularLocation>
</comment>
<dbReference type="PROSITE" id="PS00950">
    <property type="entry name" value="BACTERIAL_OPSIN_1"/>
    <property type="match status" value="1"/>
</dbReference>
<keyword evidence="4" id="KW-0716">Sensory transduction</keyword>
<dbReference type="InterPro" id="IPR018229">
    <property type="entry name" value="Rhodopsin_retinal_BS"/>
</dbReference>
<evidence type="ECO:0000313" key="13">
    <source>
        <dbReference type="Proteomes" id="UP000024837"/>
    </source>
</evidence>
<dbReference type="HOGENOM" id="CLU_054785_0_0_1"/>
<dbReference type="GO" id="GO:0005783">
    <property type="term" value="C:endoplasmic reticulum"/>
    <property type="evidence" value="ECO:0007669"/>
    <property type="project" value="TreeGrafter"/>
</dbReference>
<keyword evidence="3" id="KW-0600">Photoreceptor protein</keyword>
<keyword evidence="8" id="KW-0157">Chromophore</keyword>
<feature type="transmembrane region" description="Helical" evidence="11">
    <location>
        <begin position="84"/>
        <end position="104"/>
    </location>
</feature>
<dbReference type="GO" id="GO:0009881">
    <property type="term" value="F:photoreceptor activity"/>
    <property type="evidence" value="ECO:0007669"/>
    <property type="project" value="UniProtKB-KW"/>
</dbReference>
<dbReference type="Pfam" id="PF01036">
    <property type="entry name" value="Bac_rhodopsin"/>
    <property type="match status" value="1"/>
</dbReference>
<evidence type="ECO:0000256" key="11">
    <source>
        <dbReference type="SAM" id="Phobius"/>
    </source>
</evidence>
<gene>
    <name evidence="12" type="ORF">DRE_05446</name>
</gene>
<evidence type="ECO:0000256" key="2">
    <source>
        <dbReference type="ARBA" id="ARBA00008130"/>
    </source>
</evidence>
<dbReference type="PRINTS" id="PR00251">
    <property type="entry name" value="BACTRLOPSIN"/>
</dbReference>
<dbReference type="PANTHER" id="PTHR28286">
    <property type="match status" value="1"/>
</dbReference>